<dbReference type="InterPro" id="IPR023532">
    <property type="entry name" value="Nop10_arc-typ"/>
</dbReference>
<dbReference type="HOGENOM" id="CLU_196480_1_0_2"/>
<evidence type="ECO:0000313" key="9">
    <source>
        <dbReference type="Proteomes" id="UP000007391"/>
    </source>
</evidence>
<keyword evidence="9" id="KW-1185">Reference proteome</keyword>
<dbReference type="EMBL" id="CP003423">
    <property type="protein sequence ID" value="AFH43077.1"/>
    <property type="molecule type" value="Genomic_DNA"/>
</dbReference>
<dbReference type="KEGG" id="ffo:FFONT_1089"/>
<dbReference type="GO" id="GO:1990904">
    <property type="term" value="C:ribonucleoprotein complex"/>
    <property type="evidence" value="ECO:0007669"/>
    <property type="project" value="UniProtKB-KW"/>
</dbReference>
<dbReference type="FunCoup" id="I0A270">
    <property type="interactions" value="99"/>
</dbReference>
<evidence type="ECO:0000256" key="2">
    <source>
        <dbReference type="ARBA" id="ARBA00009462"/>
    </source>
</evidence>
<dbReference type="InterPro" id="IPR036756">
    <property type="entry name" value="H/ACA_rnp_Nop10_sf"/>
</dbReference>
<dbReference type="AlphaFoldDB" id="I0A270"/>
<dbReference type="eggNOG" id="arCOG00906">
    <property type="taxonomic scope" value="Archaea"/>
</dbReference>
<gene>
    <name evidence="7" type="primary">nop10</name>
    <name evidence="8" type="ordered locus">FFONT_1089</name>
</gene>
<organism evidence="8 9">
    <name type="scientific">Fervidicoccus fontis (strain DSM 19380 / JCM 18336 / VKM B-2539 / Kam940)</name>
    <dbReference type="NCBI Taxonomy" id="1163730"/>
    <lineage>
        <taxon>Archaea</taxon>
        <taxon>Thermoproteota</taxon>
        <taxon>Thermoprotei</taxon>
        <taxon>Fervidicoccales</taxon>
        <taxon>Fervidicoccaceae</taxon>
        <taxon>Fervidicoccus</taxon>
    </lineage>
</organism>
<reference evidence="9" key="1">
    <citation type="submission" date="2012-03" db="EMBL/GenBank/DDBJ databases">
        <title>Fervidicoccus fontis complete genome analysis confirms its distinct phylogenetic position and predicts its environmental function.</title>
        <authorList>
            <person name="Lebedinsky A.V."/>
            <person name="Mardanov A.V."/>
            <person name="Gumerov V.M."/>
            <person name="Beletsky A.V."/>
            <person name="Kublanov I.V."/>
            <person name="Perevalova A.A."/>
            <person name="Bonch-Osmolovskaya E.A."/>
            <person name="Ravin N.V."/>
            <person name="Skryabin K.G."/>
        </authorList>
    </citation>
    <scope>NUCLEOTIDE SEQUENCE [LARGE SCALE GENOMIC DNA]</scope>
    <source>
        <strain evidence="9">DSM 19380 / VKM B-2539 / Kam940</strain>
    </source>
</reference>
<keyword evidence="6 7" id="KW-0687">Ribonucleoprotein</keyword>
<evidence type="ECO:0000256" key="7">
    <source>
        <dbReference type="HAMAP-Rule" id="MF_00803"/>
    </source>
</evidence>
<evidence type="ECO:0000313" key="8">
    <source>
        <dbReference type="EMBL" id="AFH43077.1"/>
    </source>
</evidence>
<dbReference type="InParanoid" id="I0A270"/>
<evidence type="ECO:0000256" key="6">
    <source>
        <dbReference type="ARBA" id="ARBA00023274"/>
    </source>
</evidence>
<accession>I0A270</accession>
<evidence type="ECO:0000256" key="1">
    <source>
        <dbReference type="ARBA" id="ARBA00002325"/>
    </source>
</evidence>
<dbReference type="STRING" id="1163730.FFONT_1089"/>
<dbReference type="GO" id="GO:0001522">
    <property type="term" value="P:pseudouridine synthesis"/>
    <property type="evidence" value="ECO:0007669"/>
    <property type="project" value="InterPro"/>
</dbReference>
<dbReference type="Gene3D" id="2.20.28.40">
    <property type="entry name" value="H/ACA ribonucleoprotein complex, subunit Nop10"/>
    <property type="match status" value="1"/>
</dbReference>
<comment type="function">
    <text evidence="1 7">Involved in ribosome biogenesis; more specifically in 18S rRNA pseudouridylation and in cleavage of pre-rRNA.</text>
</comment>
<dbReference type="GO" id="GO:0030515">
    <property type="term" value="F:snoRNA binding"/>
    <property type="evidence" value="ECO:0007669"/>
    <property type="project" value="InterPro"/>
</dbReference>
<sequence>MMIKMKWLMRKCSKCKRYTLETGRCPYCGGELFVPHPHRFSPEDKYAKYRIAIKLTKERTLNEA</sequence>
<reference evidence="8 9" key="2">
    <citation type="journal article" date="2014" name="Extremophiles">
        <title>Analysis of the complete genome of Fervidococcus fontis confirms the distinct phylogenetic position of the order Fervidicoccales and suggests its environmental function.</title>
        <authorList>
            <person name="Lebedinsky A.V."/>
            <person name="Mardanov A.V."/>
            <person name="Kublanov I.V."/>
            <person name="Gumerov V.M."/>
            <person name="Beletsky A.V."/>
            <person name="Perevalova A.A."/>
            <person name="Bidzhieva S.Kh."/>
            <person name="Bonch-Osmolovskaya E.A."/>
            <person name="Skryabin K.G."/>
            <person name="Ravin N.V."/>
        </authorList>
    </citation>
    <scope>NUCLEOTIDE SEQUENCE [LARGE SCALE GENOMIC DNA]</scope>
    <source>
        <strain evidence="9">DSM 19380 / VKM B-2539 / Kam940</strain>
    </source>
</reference>
<evidence type="ECO:0000256" key="4">
    <source>
        <dbReference type="ARBA" id="ARBA00022517"/>
    </source>
</evidence>
<evidence type="ECO:0000256" key="5">
    <source>
        <dbReference type="ARBA" id="ARBA00022552"/>
    </source>
</evidence>
<proteinExistence type="inferred from homology"/>
<dbReference type="HAMAP" id="MF_00803">
    <property type="entry name" value="Nop10"/>
    <property type="match status" value="1"/>
</dbReference>
<dbReference type="InterPro" id="IPR007264">
    <property type="entry name" value="H/ACA_rnp_Nop10"/>
</dbReference>
<keyword evidence="5 7" id="KW-0698">rRNA processing</keyword>
<evidence type="ECO:0000256" key="3">
    <source>
        <dbReference type="ARBA" id="ARBA00018821"/>
    </source>
</evidence>
<keyword evidence="4 7" id="KW-0690">Ribosome biogenesis</keyword>
<name>I0A270_FERFK</name>
<dbReference type="Proteomes" id="UP000007391">
    <property type="component" value="Chromosome"/>
</dbReference>
<protein>
    <recommendedName>
        <fullName evidence="3 7">Ribosome biogenesis protein Nop10</fullName>
    </recommendedName>
</protein>
<dbReference type="Pfam" id="PF04135">
    <property type="entry name" value="Nop10p"/>
    <property type="match status" value="1"/>
</dbReference>
<dbReference type="PANTHER" id="PTHR13305">
    <property type="entry name" value="RIBOSOME BIOGENESIS PROTEIN NOP10"/>
    <property type="match status" value="1"/>
</dbReference>
<dbReference type="SUPFAM" id="SSF144210">
    <property type="entry name" value="Nop10-like SnoRNP"/>
    <property type="match status" value="1"/>
</dbReference>
<dbReference type="NCBIfam" id="NF009623">
    <property type="entry name" value="PRK13130.1"/>
    <property type="match status" value="1"/>
</dbReference>
<dbReference type="PANTHER" id="PTHR13305:SF0">
    <property type="entry name" value="H_ACA RIBONUCLEOPROTEIN COMPLEX SUBUNIT 3"/>
    <property type="match status" value="1"/>
</dbReference>
<comment type="similarity">
    <text evidence="2 7">Belongs to the NOP10 family.</text>
</comment>
<dbReference type="GO" id="GO:0006364">
    <property type="term" value="P:rRNA processing"/>
    <property type="evidence" value="ECO:0007669"/>
    <property type="project" value="UniProtKB-UniRule"/>
</dbReference>